<organism evidence="3 4">
    <name type="scientific">Lactuca saligna</name>
    <name type="common">Willowleaf lettuce</name>
    <dbReference type="NCBI Taxonomy" id="75948"/>
    <lineage>
        <taxon>Eukaryota</taxon>
        <taxon>Viridiplantae</taxon>
        <taxon>Streptophyta</taxon>
        <taxon>Embryophyta</taxon>
        <taxon>Tracheophyta</taxon>
        <taxon>Spermatophyta</taxon>
        <taxon>Magnoliopsida</taxon>
        <taxon>eudicotyledons</taxon>
        <taxon>Gunneridae</taxon>
        <taxon>Pentapetalae</taxon>
        <taxon>asterids</taxon>
        <taxon>campanulids</taxon>
        <taxon>Asterales</taxon>
        <taxon>Asteraceae</taxon>
        <taxon>Cichorioideae</taxon>
        <taxon>Cichorieae</taxon>
        <taxon>Lactucinae</taxon>
        <taxon>Lactuca</taxon>
    </lineage>
</organism>
<dbReference type="GO" id="GO:0004822">
    <property type="term" value="F:isoleucine-tRNA ligase activity"/>
    <property type="evidence" value="ECO:0007669"/>
    <property type="project" value="TreeGrafter"/>
</dbReference>
<dbReference type="PANTHER" id="PTHR42765:SF1">
    <property type="entry name" value="ISOLEUCINE--TRNA LIGASE, MITOCHONDRIAL"/>
    <property type="match status" value="1"/>
</dbReference>
<dbReference type="Proteomes" id="UP001177003">
    <property type="component" value="Chromosome 8"/>
</dbReference>
<dbReference type="GO" id="GO:0032543">
    <property type="term" value="P:mitochondrial translation"/>
    <property type="evidence" value="ECO:0007669"/>
    <property type="project" value="TreeGrafter"/>
</dbReference>
<dbReference type="GO" id="GO:0006428">
    <property type="term" value="P:isoleucyl-tRNA aminoacylation"/>
    <property type="evidence" value="ECO:0007669"/>
    <property type="project" value="TreeGrafter"/>
</dbReference>
<dbReference type="InterPro" id="IPR050081">
    <property type="entry name" value="Ile-tRNA_ligase"/>
</dbReference>
<keyword evidence="4" id="KW-1185">Reference proteome</keyword>
<dbReference type="EMBL" id="OX465084">
    <property type="protein sequence ID" value="CAI9297637.1"/>
    <property type="molecule type" value="Genomic_DNA"/>
</dbReference>
<keyword evidence="1" id="KW-0175">Coiled coil</keyword>
<protein>
    <submittedName>
        <fullName evidence="3">Uncharacterized protein</fullName>
    </submittedName>
</protein>
<evidence type="ECO:0000313" key="3">
    <source>
        <dbReference type="EMBL" id="CAI9297637.1"/>
    </source>
</evidence>
<dbReference type="Gene3D" id="1.10.10.830">
    <property type="entry name" value="Ile-tRNA synthetase CP2 domain-like"/>
    <property type="match status" value="1"/>
</dbReference>
<sequence length="519" mass="58489">MQQSLDDADKLAIRGKRSNPNKATQGGPSSKAAASKKRKSEKAATPIKKSAMLRRQQGNQSLHQPAILITTLQINPVMTPMMMGLNKFLLLLREVIRLLFLLLMRYHSMLRFHLLKLWFQLLLPHVERLYLLLHHPYRIQSDDNDDAPVTKRHLKDLNDKLDTLIDSSSTFSSAYSEATVKSILETVLQRHESSIQNAKDDVDASTMSSKKVVDAVKSLVHDARIFLESLQGASETNSNKVNATIESLSKTFQDEQAKFDQVRSGLQADQTSFQSSVASRLEKLQEELSFENRVMDELDRQTTMIKTQIVHLNQARRDIDELNRNATLEGCFHEHESVIDAHKVLNAMFLLGQLLRPQGLTTKAETLFGMLLKQVELTCLHLSLVNIFSSPKATEESKQIGIKADWRGLISCVYSTPLINLLVFSVGEGSPQATVKGWLWDVLLQPVKSKGPLLNEDTIDHIKTIISQKGSDAWWYMKVKEFLPEKYRDKASDYVQGTDTMDVWFDSGGSDGIANTKSV</sequence>
<name>A0AA35ZTY5_LACSI</name>
<gene>
    <name evidence="3" type="ORF">LSALG_LOCUS36434</name>
</gene>
<reference evidence="3" key="1">
    <citation type="submission" date="2023-04" db="EMBL/GenBank/DDBJ databases">
        <authorList>
            <person name="Vijverberg K."/>
            <person name="Xiong W."/>
            <person name="Schranz E."/>
        </authorList>
    </citation>
    <scope>NUCLEOTIDE SEQUENCE</scope>
</reference>
<evidence type="ECO:0000313" key="4">
    <source>
        <dbReference type="Proteomes" id="UP001177003"/>
    </source>
</evidence>
<dbReference type="PANTHER" id="PTHR42765">
    <property type="entry name" value="SOLEUCYL-TRNA SYNTHETASE"/>
    <property type="match status" value="1"/>
</dbReference>
<dbReference type="GO" id="GO:0005739">
    <property type="term" value="C:mitochondrion"/>
    <property type="evidence" value="ECO:0007669"/>
    <property type="project" value="TreeGrafter"/>
</dbReference>
<dbReference type="AlphaFoldDB" id="A0AA35ZTY5"/>
<proteinExistence type="predicted"/>
<accession>A0AA35ZTY5</accession>
<feature type="coiled-coil region" evidence="1">
    <location>
        <begin position="281"/>
        <end position="325"/>
    </location>
</feature>
<feature type="region of interest" description="Disordered" evidence="2">
    <location>
        <begin position="1"/>
        <end position="59"/>
    </location>
</feature>
<evidence type="ECO:0000256" key="1">
    <source>
        <dbReference type="SAM" id="Coils"/>
    </source>
</evidence>
<evidence type="ECO:0000256" key="2">
    <source>
        <dbReference type="SAM" id="MobiDB-lite"/>
    </source>
</evidence>